<dbReference type="SMART" id="SM00636">
    <property type="entry name" value="Glyco_18"/>
    <property type="match status" value="1"/>
</dbReference>
<dbReference type="SMART" id="SM00257">
    <property type="entry name" value="LysM"/>
    <property type="match status" value="2"/>
</dbReference>
<dbReference type="PROSITE" id="PS51782">
    <property type="entry name" value="LYSM"/>
    <property type="match status" value="2"/>
</dbReference>
<evidence type="ECO:0000313" key="9">
    <source>
        <dbReference type="EMBL" id="KAK4156324.1"/>
    </source>
</evidence>
<dbReference type="GO" id="GO:0008843">
    <property type="term" value="F:endochitinase activity"/>
    <property type="evidence" value="ECO:0007669"/>
    <property type="project" value="UniProtKB-EC"/>
</dbReference>
<proteinExistence type="inferred from homology"/>
<dbReference type="PANTHER" id="PTHR47700:SF2">
    <property type="entry name" value="CHITINASE"/>
    <property type="match status" value="1"/>
</dbReference>
<dbReference type="PANTHER" id="PTHR47700">
    <property type="entry name" value="V CHITINASE, PUTATIVE (AFU_ORTHOLOGUE AFUA_6G13720)-RELATED"/>
    <property type="match status" value="1"/>
</dbReference>
<protein>
    <recommendedName>
        <fullName evidence="2">chitinase</fullName>
        <ecNumber evidence="2">3.2.1.14</ecNumber>
    </recommendedName>
</protein>
<dbReference type="SUPFAM" id="SSF57016">
    <property type="entry name" value="Plant lectins/antimicrobial peptides"/>
    <property type="match status" value="1"/>
</dbReference>
<feature type="domain" description="GH18" evidence="8">
    <location>
        <begin position="556"/>
        <end position="918"/>
    </location>
</feature>
<evidence type="ECO:0000256" key="5">
    <source>
        <dbReference type="ARBA" id="ARBA00023295"/>
    </source>
</evidence>
<dbReference type="GO" id="GO:0008061">
    <property type="term" value="F:chitin binding"/>
    <property type="evidence" value="ECO:0007669"/>
    <property type="project" value="UniProtKB-KW"/>
</dbReference>
<dbReference type="CDD" id="cd00035">
    <property type="entry name" value="ChtBD1"/>
    <property type="match status" value="1"/>
</dbReference>
<dbReference type="Pfam" id="PF00704">
    <property type="entry name" value="Glyco_hydro_18"/>
    <property type="match status" value="1"/>
</dbReference>
<feature type="region of interest" description="Disordered" evidence="6">
    <location>
        <begin position="16"/>
        <end position="37"/>
    </location>
</feature>
<dbReference type="PROSITE" id="PS51910">
    <property type="entry name" value="GH18_2"/>
    <property type="match status" value="1"/>
</dbReference>
<comment type="caution">
    <text evidence="9">The sequence shown here is derived from an EMBL/GenBank/DDBJ whole genome shotgun (WGS) entry which is preliminary data.</text>
</comment>
<name>A0AAN6ZZX0_9PEZI</name>
<feature type="compositionally biased region" description="Basic and acidic residues" evidence="6">
    <location>
        <begin position="1218"/>
        <end position="1230"/>
    </location>
</feature>
<dbReference type="Gene3D" id="3.10.350.10">
    <property type="entry name" value="LysM domain"/>
    <property type="match status" value="2"/>
</dbReference>
<dbReference type="InterPro" id="IPR029070">
    <property type="entry name" value="Chitinase_insertion_sf"/>
</dbReference>
<evidence type="ECO:0000259" key="7">
    <source>
        <dbReference type="PROSITE" id="PS51782"/>
    </source>
</evidence>
<gene>
    <name evidence="9" type="ORF">C8A00DRAFT_41196</name>
</gene>
<dbReference type="EC" id="3.2.1.14" evidence="2"/>
<evidence type="ECO:0000256" key="4">
    <source>
        <dbReference type="ARBA" id="ARBA00023026"/>
    </source>
</evidence>
<keyword evidence="3" id="KW-0147">Chitin-binding</keyword>
<dbReference type="Pfam" id="PF01476">
    <property type="entry name" value="LysM"/>
    <property type="match status" value="1"/>
</dbReference>
<dbReference type="InterPro" id="IPR011583">
    <property type="entry name" value="Chitinase_II/V-like_cat"/>
</dbReference>
<feature type="compositionally biased region" description="Gly residues" evidence="6">
    <location>
        <begin position="1236"/>
        <end position="1245"/>
    </location>
</feature>
<evidence type="ECO:0000256" key="6">
    <source>
        <dbReference type="SAM" id="MobiDB-lite"/>
    </source>
</evidence>
<evidence type="ECO:0000313" key="10">
    <source>
        <dbReference type="Proteomes" id="UP001302745"/>
    </source>
</evidence>
<dbReference type="InterPro" id="IPR017853">
    <property type="entry name" value="GH"/>
</dbReference>
<dbReference type="InterPro" id="IPR001223">
    <property type="entry name" value="Glyco_hydro18_cat"/>
</dbReference>
<keyword evidence="5" id="KW-0378">Hydrolase</keyword>
<evidence type="ECO:0000256" key="1">
    <source>
        <dbReference type="ARBA" id="ARBA00008682"/>
    </source>
</evidence>
<dbReference type="InterPro" id="IPR036779">
    <property type="entry name" value="LysM_dom_sf"/>
</dbReference>
<dbReference type="CDD" id="cd00118">
    <property type="entry name" value="LysM"/>
    <property type="match status" value="2"/>
</dbReference>
<feature type="domain" description="LysM" evidence="7">
    <location>
        <begin position="341"/>
        <end position="386"/>
    </location>
</feature>
<reference evidence="9" key="2">
    <citation type="submission" date="2023-05" db="EMBL/GenBank/DDBJ databases">
        <authorList>
            <consortium name="Lawrence Berkeley National Laboratory"/>
            <person name="Steindorff A."/>
            <person name="Hensen N."/>
            <person name="Bonometti L."/>
            <person name="Westerberg I."/>
            <person name="Brannstrom I.O."/>
            <person name="Guillou S."/>
            <person name="Cros-Aarteil S."/>
            <person name="Calhoun S."/>
            <person name="Haridas S."/>
            <person name="Kuo A."/>
            <person name="Mondo S."/>
            <person name="Pangilinan J."/>
            <person name="Riley R."/>
            <person name="Labutti K."/>
            <person name="Andreopoulos B."/>
            <person name="Lipzen A."/>
            <person name="Chen C."/>
            <person name="Yanf M."/>
            <person name="Daum C."/>
            <person name="Ng V."/>
            <person name="Clum A."/>
            <person name="Ohm R."/>
            <person name="Martin F."/>
            <person name="Silar P."/>
            <person name="Natvig D."/>
            <person name="Lalanne C."/>
            <person name="Gautier V."/>
            <person name="Ament-Velasquez S.L."/>
            <person name="Kruys A."/>
            <person name="Hutchinson M.I."/>
            <person name="Powell A.J."/>
            <person name="Barry K."/>
            <person name="Miller A.N."/>
            <person name="Grigoriev I.V."/>
            <person name="Debuchy R."/>
            <person name="Gladieux P."/>
            <person name="Thoren M.H."/>
            <person name="Johannesson H."/>
        </authorList>
    </citation>
    <scope>NUCLEOTIDE SEQUENCE</scope>
    <source>
        <strain evidence="9">CBS 538.74</strain>
    </source>
</reference>
<dbReference type="SUPFAM" id="SSF54106">
    <property type="entry name" value="LysM domain"/>
    <property type="match status" value="1"/>
</dbReference>
<dbReference type="Proteomes" id="UP001302745">
    <property type="component" value="Unassembled WGS sequence"/>
</dbReference>
<keyword evidence="5" id="KW-0326">Glycosidase</keyword>
<dbReference type="GO" id="GO:0005975">
    <property type="term" value="P:carbohydrate metabolic process"/>
    <property type="evidence" value="ECO:0007669"/>
    <property type="project" value="InterPro"/>
</dbReference>
<keyword evidence="4" id="KW-0843">Virulence</keyword>
<dbReference type="InterPro" id="IPR053214">
    <property type="entry name" value="LysM12-like"/>
</dbReference>
<dbReference type="SUPFAM" id="SSF54556">
    <property type="entry name" value="Chitinase insertion domain"/>
    <property type="match status" value="1"/>
</dbReference>
<dbReference type="InterPro" id="IPR036861">
    <property type="entry name" value="Endochitinase-like_sf"/>
</dbReference>
<dbReference type="EMBL" id="MU856870">
    <property type="protein sequence ID" value="KAK4156324.1"/>
    <property type="molecule type" value="Genomic_DNA"/>
</dbReference>
<feature type="region of interest" description="Disordered" evidence="6">
    <location>
        <begin position="1207"/>
        <end position="1263"/>
    </location>
</feature>
<sequence>MTQAPHQTWSLVKGVVGNLPTDPSKPSPIHDPQAYEPDQHDCPLPCVDYANMHSWTPYLSVDRLRRCEEPMLLQFSVTQPLDDPASTILIRSCALTSRPASGNVSSTYLEALENPKKSGSLFDARLDSAPACVAAMTEVQGNSAQVAVHVSTDGGTTGPAANHDVSGLLKGMETFFEARDNCDENFLFAWHQQTAASVYIGAALGKATAPSAIKALAGRLRTERSISNHTIAQLCGSGRVPERVFGIAIDTTGDLAALQRTALAWSKGICAGVVDGSDLKSAGNLEGVKLFEIAVAPTADGNNGTLGAGNNSTSPMMARFSRKSWSRGREMAQMDKRATCRYLQVVPGDGCGALVSRCGISAADFYKYNPNINLCASLMPGDYVCCSTGDPYTPPSPKPNPDGTCATHLIQNGDSCEALAKRYHVTITNLESWNKGKTWAWTECRDMLLGYNMCVSDGYAPLPPPQEGASCGPLVPGTQLPADRTKDPAFSLADLNPCALKACCSNWGFCGPFPAHCEIHAPVGGGPGSKEKGHQSTCVSNCGTDIKVNSGPPAAFQRIGYYESYNFKRDCLWLSAKGANTDGSYTHMHWAFAEIDPNGWKVVITDPHNQWADFKALTNMKRIVAFGGWAYSTEPATFNIIRSAILNNGEAFATNIAKFLNDEGIDGAPDIYVDGQPIGKEGDGARYLAFLTALKQKVGSGKSVSIAAPASFWYLRPFPIDQIAAQIDYIVFMTYDLHGQWDYGNVNAYDECPSGKCIRSHVNLTETRSSLSIITKAGVPNHKIFVGEASFGRTFRMAQDGCWGPLCDFTGSRTRSDATPGRCTKTSGYLAVAEINEIIKRSAGDVLYFYDAASNSDILLHNGDYVSYMTPQSKETRRAEWKELNFAGSVDWAVDLQGFTEDDKSAPITRPDSGVGCVAGEDLTTNSADLCEFSCWLGFCPESLCECIATNELRPLPAENKAINVTNIIAWDEDDVDLHRLCRFACKYGYCPDSVCTTPWVDPDAGVVTSDESSVDAYDVRNQNSKNCWLSQDTRDWHIATEQCKRYCQPVLDAAAGEGRTSNYGCVVWQPTGAPDPWEETRGREGKWAAGECNCDNFFVNELADIIIDALPIIGQIACYVIMSSIKLVLDIGLKFVPVVGQTLSAGLDMITTAAQMVSYIYPEEQQPEDAFSWWLSPCGGTDLVPDEIKKVFGILNSVADGVSSFKKPKNIGKGSGKKGDDGNPTDRSKPRNPGSGSGGGGGGNKPKKCRIPPAKQTQRLGDGKNILRIQECVNDVTKTTEMIITSVVYAPNARKIQVEKRCKKEWTQACHHYSSVIRIQKDWETLTYVPEAGTTKKNRKDAGKGPATDRWDKDHKAGWRLEKYRAYKGKEGCDMDEYPPSYFLNHQHPAWIFGGTDDIRGQSVRYLPGNENQRAGSTLFKRTCFNPVVEDLSNRDFFDKVAAAPNKNKMLVVPKGHKTQIMAMITVDARPEFTITAWDHAANPLPDDGIPDNPCWPKAIAPKDAGFALNTYDPWYNKRDPDYEYWKEYKP</sequence>
<accession>A0AAN6ZZX0</accession>
<evidence type="ECO:0000259" key="8">
    <source>
        <dbReference type="PROSITE" id="PS51910"/>
    </source>
</evidence>
<dbReference type="InterPro" id="IPR018392">
    <property type="entry name" value="LysM"/>
</dbReference>
<evidence type="ECO:0000256" key="2">
    <source>
        <dbReference type="ARBA" id="ARBA00012729"/>
    </source>
</evidence>
<organism evidence="9 10">
    <name type="scientific">Chaetomidium leptoderma</name>
    <dbReference type="NCBI Taxonomy" id="669021"/>
    <lineage>
        <taxon>Eukaryota</taxon>
        <taxon>Fungi</taxon>
        <taxon>Dikarya</taxon>
        <taxon>Ascomycota</taxon>
        <taxon>Pezizomycotina</taxon>
        <taxon>Sordariomycetes</taxon>
        <taxon>Sordariomycetidae</taxon>
        <taxon>Sordariales</taxon>
        <taxon>Chaetomiaceae</taxon>
        <taxon>Chaetomidium</taxon>
    </lineage>
</organism>
<evidence type="ECO:0000256" key="3">
    <source>
        <dbReference type="ARBA" id="ARBA00022669"/>
    </source>
</evidence>
<keyword evidence="10" id="KW-1185">Reference proteome</keyword>
<dbReference type="Gene3D" id="3.10.50.10">
    <property type="match status" value="1"/>
</dbReference>
<feature type="domain" description="LysM" evidence="7">
    <location>
        <begin position="406"/>
        <end position="455"/>
    </location>
</feature>
<comment type="similarity">
    <text evidence="1">Belongs to the glycosyl hydrolase 18 family. Chitinase class V subfamily.</text>
</comment>
<dbReference type="Gene3D" id="3.20.20.80">
    <property type="entry name" value="Glycosidases"/>
    <property type="match status" value="1"/>
</dbReference>
<reference evidence="9" key="1">
    <citation type="journal article" date="2023" name="Mol. Phylogenet. Evol.">
        <title>Genome-scale phylogeny and comparative genomics of the fungal order Sordariales.</title>
        <authorList>
            <person name="Hensen N."/>
            <person name="Bonometti L."/>
            <person name="Westerberg I."/>
            <person name="Brannstrom I.O."/>
            <person name="Guillou S."/>
            <person name="Cros-Aarteil S."/>
            <person name="Calhoun S."/>
            <person name="Haridas S."/>
            <person name="Kuo A."/>
            <person name="Mondo S."/>
            <person name="Pangilinan J."/>
            <person name="Riley R."/>
            <person name="LaButti K."/>
            <person name="Andreopoulos B."/>
            <person name="Lipzen A."/>
            <person name="Chen C."/>
            <person name="Yan M."/>
            <person name="Daum C."/>
            <person name="Ng V."/>
            <person name="Clum A."/>
            <person name="Steindorff A."/>
            <person name="Ohm R.A."/>
            <person name="Martin F."/>
            <person name="Silar P."/>
            <person name="Natvig D.O."/>
            <person name="Lalanne C."/>
            <person name="Gautier V."/>
            <person name="Ament-Velasquez S.L."/>
            <person name="Kruys A."/>
            <person name="Hutchinson M.I."/>
            <person name="Powell A.J."/>
            <person name="Barry K."/>
            <person name="Miller A.N."/>
            <person name="Grigoriev I.V."/>
            <person name="Debuchy R."/>
            <person name="Gladieux P."/>
            <person name="Hiltunen Thoren M."/>
            <person name="Johannesson H."/>
        </authorList>
    </citation>
    <scope>NUCLEOTIDE SEQUENCE</scope>
    <source>
        <strain evidence="9">CBS 538.74</strain>
    </source>
</reference>
<dbReference type="SUPFAM" id="SSF51445">
    <property type="entry name" value="(Trans)glycosidases"/>
    <property type="match status" value="1"/>
</dbReference>